<accession>A0A859FJS0</accession>
<evidence type="ECO:0000256" key="1">
    <source>
        <dbReference type="SAM" id="Phobius"/>
    </source>
</evidence>
<feature type="transmembrane region" description="Helical" evidence="1">
    <location>
        <begin position="9"/>
        <end position="34"/>
    </location>
</feature>
<evidence type="ECO:0000313" key="2">
    <source>
        <dbReference type="EMBL" id="QKS73042.1"/>
    </source>
</evidence>
<gene>
    <name evidence="2" type="ORF">FLK61_41360</name>
</gene>
<protein>
    <recommendedName>
        <fullName evidence="4">DUF4064 domain-containing protein</fullName>
    </recommendedName>
</protein>
<dbReference type="KEGG" id="psua:FLK61_41360"/>
<evidence type="ECO:0000313" key="3">
    <source>
        <dbReference type="Proteomes" id="UP000318138"/>
    </source>
</evidence>
<keyword evidence="1" id="KW-0472">Membrane</keyword>
<dbReference type="AlphaFoldDB" id="A0A859FJS0"/>
<keyword evidence="1" id="KW-0812">Transmembrane</keyword>
<feature type="transmembrane region" description="Helical" evidence="1">
    <location>
        <begin position="79"/>
        <end position="109"/>
    </location>
</feature>
<name>A0A859FJS0_9BACI</name>
<dbReference type="Proteomes" id="UP000318138">
    <property type="component" value="Chromosome"/>
</dbReference>
<feature type="transmembrane region" description="Helical" evidence="1">
    <location>
        <begin position="46"/>
        <end position="67"/>
    </location>
</feature>
<evidence type="ECO:0008006" key="4">
    <source>
        <dbReference type="Google" id="ProtNLM"/>
    </source>
</evidence>
<proteinExistence type="predicted"/>
<keyword evidence="1" id="KW-1133">Transmembrane helix</keyword>
<sequence>MVTRTVEKVLLSIAIALLGLVVVLGSVGIILVSVFVPEQLPEGAEFWYGVAVLAVHAIGMVVGISAFRRMQTEPKKAGISLIVMSVVMMVTTLGTTIIQSGLMVGAGILSVKKRKSATDVTRGA</sequence>
<dbReference type="RefSeq" id="WP_176011008.1">
    <property type="nucleotide sequence ID" value="NZ_CP041372.2"/>
</dbReference>
<keyword evidence="3" id="KW-1185">Reference proteome</keyword>
<dbReference type="EMBL" id="CP041372">
    <property type="protein sequence ID" value="QKS73042.1"/>
    <property type="molecule type" value="Genomic_DNA"/>
</dbReference>
<reference evidence="3" key="1">
    <citation type="submission" date="2019-07" db="EMBL/GenBank/DDBJ databases">
        <title>Bacillus alkalisoli sp. nov. isolated from saline soil.</title>
        <authorList>
            <person name="Sun J.-Q."/>
            <person name="Xu L."/>
        </authorList>
    </citation>
    <scope>NUCLEOTIDE SEQUENCE [LARGE SCALE GENOMIC DNA]</scope>
    <source>
        <strain evidence="3">M4U3P1</strain>
    </source>
</reference>
<organism evidence="2 3">
    <name type="scientific">Paenalkalicoccus suaedae</name>
    <dbReference type="NCBI Taxonomy" id="2592382"/>
    <lineage>
        <taxon>Bacteria</taxon>
        <taxon>Bacillati</taxon>
        <taxon>Bacillota</taxon>
        <taxon>Bacilli</taxon>
        <taxon>Bacillales</taxon>
        <taxon>Bacillaceae</taxon>
        <taxon>Paenalkalicoccus</taxon>
    </lineage>
</organism>